<evidence type="ECO:0000256" key="6">
    <source>
        <dbReference type="ARBA" id="ARBA00034312"/>
    </source>
</evidence>
<dbReference type="Proteomes" id="UP000600799">
    <property type="component" value="Unassembled WGS sequence"/>
</dbReference>
<comment type="caution">
    <text evidence="7">The sequence shown here is derived from an EMBL/GenBank/DDBJ whole genome shotgun (WGS) entry which is preliminary data.</text>
</comment>
<evidence type="ECO:0000256" key="3">
    <source>
        <dbReference type="ARBA" id="ARBA00022723"/>
    </source>
</evidence>
<evidence type="ECO:0000256" key="4">
    <source>
        <dbReference type="ARBA" id="ARBA00023004"/>
    </source>
</evidence>
<dbReference type="Pfam" id="PF13816">
    <property type="entry name" value="Dehydratase_hem"/>
    <property type="match status" value="1"/>
</dbReference>
<accession>A0ABS0HHV3</accession>
<keyword evidence="2" id="KW-0349">Heme</keyword>
<gene>
    <name evidence="7" type="ORF">I2488_12050</name>
</gene>
<proteinExistence type="inferred from homology"/>
<keyword evidence="5" id="KW-0456">Lyase</keyword>
<keyword evidence="8" id="KW-1185">Reference proteome</keyword>
<sequence>MPKKQLPDGWEPPVPAWQTEYPESVREIVFAYFGAQRPEGAKPGEFVSQLRASILGNHEPSFVTRATYVDATNFRNDVFIAYWPSLEAYEAWWRTSEFSSWWSADNRVSEGEGLWREIYSVRPQRFETLFSSRNPTGAAALGCPFGEPVREHNYWGGMRDRIADTTLANDSFEPSGEHTSASLSVEESRRQRIRVDLPDNICLIRSGQDFSQCGAQERSTYEDVVRPHLTAGMAFLRDNPIESGCLSCRLMDEVDLDGQFAAKSFGLAAFSSLAHLESWAKSHPSHLAIFESFFRMVEMREGKLDLRLWHEVLILDAQGSLCEYVNCHPNTGFLRWFRP</sequence>
<evidence type="ECO:0000313" key="8">
    <source>
        <dbReference type="Proteomes" id="UP000600799"/>
    </source>
</evidence>
<comment type="similarity">
    <text evidence="6">Belongs to the heme-containing dehydratase family.</text>
</comment>
<name>A0ABS0HHV3_9SPHN</name>
<evidence type="ECO:0000256" key="2">
    <source>
        <dbReference type="ARBA" id="ARBA00022617"/>
    </source>
</evidence>
<evidence type="ECO:0000313" key="7">
    <source>
        <dbReference type="EMBL" id="MBF9151738.1"/>
    </source>
</evidence>
<reference evidence="7 8" key="1">
    <citation type="submission" date="2020-11" db="EMBL/GenBank/DDBJ databases">
        <title>The genome sequence of Novosphingobium sp. 1Y9A.</title>
        <authorList>
            <person name="Liu Y."/>
        </authorList>
    </citation>
    <scope>NUCLEOTIDE SEQUENCE [LARGE SCALE GENOMIC DNA]</scope>
    <source>
        <strain evidence="7 8">1Y9A</strain>
    </source>
</reference>
<dbReference type="InterPro" id="IPR025702">
    <property type="entry name" value="OXD"/>
</dbReference>
<dbReference type="EMBL" id="JADQDC010000007">
    <property type="protein sequence ID" value="MBF9151738.1"/>
    <property type="molecule type" value="Genomic_DNA"/>
</dbReference>
<evidence type="ECO:0000256" key="1">
    <source>
        <dbReference type="ARBA" id="ARBA00001970"/>
    </source>
</evidence>
<keyword evidence="3" id="KW-0479">Metal-binding</keyword>
<comment type="cofactor">
    <cofactor evidence="1">
        <name>heme b</name>
        <dbReference type="ChEBI" id="CHEBI:60344"/>
    </cofactor>
</comment>
<protein>
    <submittedName>
        <fullName evidence="7">Phenylacetaldoxime dehydratase family protein</fullName>
    </submittedName>
</protein>
<organism evidence="7 8">
    <name type="scientific">Novosphingobium jiangmenense</name>
    <dbReference type="NCBI Taxonomy" id="2791981"/>
    <lineage>
        <taxon>Bacteria</taxon>
        <taxon>Pseudomonadati</taxon>
        <taxon>Pseudomonadota</taxon>
        <taxon>Alphaproteobacteria</taxon>
        <taxon>Sphingomonadales</taxon>
        <taxon>Sphingomonadaceae</taxon>
        <taxon>Novosphingobium</taxon>
    </lineage>
</organism>
<dbReference type="RefSeq" id="WP_196276053.1">
    <property type="nucleotide sequence ID" value="NZ_JADQDC010000007.1"/>
</dbReference>
<evidence type="ECO:0000256" key="5">
    <source>
        <dbReference type="ARBA" id="ARBA00023239"/>
    </source>
</evidence>
<keyword evidence="4" id="KW-0408">Iron</keyword>